<evidence type="ECO:0000313" key="3">
    <source>
        <dbReference type="Proteomes" id="UP000007015"/>
    </source>
</evidence>
<feature type="region of interest" description="Disordered" evidence="1">
    <location>
        <begin position="1"/>
        <end position="22"/>
    </location>
</feature>
<dbReference type="Gramene" id="BGIOSGA010506-TA">
    <property type="protein sequence ID" value="BGIOSGA010506-PA"/>
    <property type="gene ID" value="BGIOSGA010506"/>
</dbReference>
<dbReference type="AlphaFoldDB" id="B8AK44"/>
<keyword evidence="3" id="KW-1185">Reference proteome</keyword>
<sequence length="67" mass="7401">MSFPYSSSLQREGHAGVNAPPHTALGAEHYMEHLLIYVEQGAAERKLLLSVSQLRHTTLPYPPPSMS</sequence>
<accession>B8AK44</accession>
<gene>
    <name evidence="2" type="ORF">OsI_12098</name>
</gene>
<reference evidence="2 3" key="1">
    <citation type="journal article" date="2005" name="PLoS Biol.">
        <title>The genomes of Oryza sativa: a history of duplications.</title>
        <authorList>
            <person name="Yu J."/>
            <person name="Wang J."/>
            <person name="Lin W."/>
            <person name="Li S."/>
            <person name="Li H."/>
            <person name="Zhou J."/>
            <person name="Ni P."/>
            <person name="Dong W."/>
            <person name="Hu S."/>
            <person name="Zeng C."/>
            <person name="Zhang J."/>
            <person name="Zhang Y."/>
            <person name="Li R."/>
            <person name="Xu Z."/>
            <person name="Li S."/>
            <person name="Li X."/>
            <person name="Zheng H."/>
            <person name="Cong L."/>
            <person name="Lin L."/>
            <person name="Yin J."/>
            <person name="Geng J."/>
            <person name="Li G."/>
            <person name="Shi J."/>
            <person name="Liu J."/>
            <person name="Lv H."/>
            <person name="Li J."/>
            <person name="Wang J."/>
            <person name="Deng Y."/>
            <person name="Ran L."/>
            <person name="Shi X."/>
            <person name="Wang X."/>
            <person name="Wu Q."/>
            <person name="Li C."/>
            <person name="Ren X."/>
            <person name="Wang J."/>
            <person name="Wang X."/>
            <person name="Li D."/>
            <person name="Liu D."/>
            <person name="Zhang X."/>
            <person name="Ji Z."/>
            <person name="Zhao W."/>
            <person name="Sun Y."/>
            <person name="Zhang Z."/>
            <person name="Bao J."/>
            <person name="Han Y."/>
            <person name="Dong L."/>
            <person name="Ji J."/>
            <person name="Chen P."/>
            <person name="Wu S."/>
            <person name="Liu J."/>
            <person name="Xiao Y."/>
            <person name="Bu D."/>
            <person name="Tan J."/>
            <person name="Yang L."/>
            <person name="Ye C."/>
            <person name="Zhang J."/>
            <person name="Xu J."/>
            <person name="Zhou Y."/>
            <person name="Yu Y."/>
            <person name="Zhang B."/>
            <person name="Zhuang S."/>
            <person name="Wei H."/>
            <person name="Liu B."/>
            <person name="Lei M."/>
            <person name="Yu H."/>
            <person name="Li Y."/>
            <person name="Xu H."/>
            <person name="Wei S."/>
            <person name="He X."/>
            <person name="Fang L."/>
            <person name="Zhang Z."/>
            <person name="Zhang Y."/>
            <person name="Huang X."/>
            <person name="Su Z."/>
            <person name="Tong W."/>
            <person name="Li J."/>
            <person name="Tong Z."/>
            <person name="Li S."/>
            <person name="Ye J."/>
            <person name="Wang L."/>
            <person name="Fang L."/>
            <person name="Lei T."/>
            <person name="Chen C."/>
            <person name="Chen H."/>
            <person name="Xu Z."/>
            <person name="Li H."/>
            <person name="Huang H."/>
            <person name="Zhang F."/>
            <person name="Xu H."/>
            <person name="Li N."/>
            <person name="Zhao C."/>
            <person name="Li S."/>
            <person name="Dong L."/>
            <person name="Huang Y."/>
            <person name="Li L."/>
            <person name="Xi Y."/>
            <person name="Qi Q."/>
            <person name="Li W."/>
            <person name="Zhang B."/>
            <person name="Hu W."/>
            <person name="Zhang Y."/>
            <person name="Tian X."/>
            <person name="Jiao Y."/>
            <person name="Liang X."/>
            <person name="Jin J."/>
            <person name="Gao L."/>
            <person name="Zheng W."/>
            <person name="Hao B."/>
            <person name="Liu S."/>
            <person name="Wang W."/>
            <person name="Yuan L."/>
            <person name="Cao M."/>
            <person name="McDermott J."/>
            <person name="Samudrala R."/>
            <person name="Wang J."/>
            <person name="Wong G.K."/>
            <person name="Yang H."/>
        </authorList>
    </citation>
    <scope>NUCLEOTIDE SEQUENCE [LARGE SCALE GENOMIC DNA]</scope>
    <source>
        <strain evidence="3">cv. 93-11</strain>
    </source>
</reference>
<dbReference type="HOGENOM" id="CLU_2816982_0_0_1"/>
<dbReference type="EMBL" id="CM000128">
    <property type="protein sequence ID" value="EEC75500.1"/>
    <property type="molecule type" value="Genomic_DNA"/>
</dbReference>
<name>B8AK44_ORYSI</name>
<dbReference type="OMA" id="MEHLLIY"/>
<feature type="compositionally biased region" description="Polar residues" evidence="1">
    <location>
        <begin position="1"/>
        <end position="10"/>
    </location>
</feature>
<dbReference type="Proteomes" id="UP000007015">
    <property type="component" value="Chromosome 3"/>
</dbReference>
<protein>
    <submittedName>
        <fullName evidence="2">Uncharacterized protein</fullName>
    </submittedName>
</protein>
<evidence type="ECO:0000313" key="2">
    <source>
        <dbReference type="EMBL" id="EEC75500.1"/>
    </source>
</evidence>
<organism evidence="2 3">
    <name type="scientific">Oryza sativa subsp. indica</name>
    <name type="common">Rice</name>
    <dbReference type="NCBI Taxonomy" id="39946"/>
    <lineage>
        <taxon>Eukaryota</taxon>
        <taxon>Viridiplantae</taxon>
        <taxon>Streptophyta</taxon>
        <taxon>Embryophyta</taxon>
        <taxon>Tracheophyta</taxon>
        <taxon>Spermatophyta</taxon>
        <taxon>Magnoliopsida</taxon>
        <taxon>Liliopsida</taxon>
        <taxon>Poales</taxon>
        <taxon>Poaceae</taxon>
        <taxon>BOP clade</taxon>
        <taxon>Oryzoideae</taxon>
        <taxon>Oryzeae</taxon>
        <taxon>Oryzinae</taxon>
        <taxon>Oryza</taxon>
        <taxon>Oryza sativa</taxon>
    </lineage>
</organism>
<evidence type="ECO:0000256" key="1">
    <source>
        <dbReference type="SAM" id="MobiDB-lite"/>
    </source>
</evidence>
<proteinExistence type="predicted"/>